<reference evidence="1 2" key="1">
    <citation type="submission" date="2018-12" db="EMBL/GenBank/DDBJ databases">
        <title>Characterization and Draft Genome of Vibrio anguillarum J360 Marine Pathogen Isolated from an Outbreak in Lumpfish (Cyclopterus lumpus).</title>
        <authorList>
            <person name="Vasquez J.I."/>
            <person name="Cao T."/>
            <person name="Chakraborty S."/>
            <person name="Gnanagobal H."/>
            <person name="Wescot J."/>
            <person name="Boyce D."/>
            <person name="Santander J."/>
        </authorList>
    </citation>
    <scope>NUCLEOTIDE SEQUENCE [LARGE SCALE GENOMIC DNA]</scope>
    <source>
        <strain evidence="1 2">J360</strain>
    </source>
</reference>
<gene>
    <name evidence="1" type="ORF">DYL72_20490</name>
</gene>
<accession>A0A289GI40</accession>
<dbReference type="EMBL" id="CP034673">
    <property type="protein sequence ID" value="AZS27258.1"/>
    <property type="molecule type" value="Genomic_DNA"/>
</dbReference>
<dbReference type="Proteomes" id="UP000256923">
    <property type="component" value="Chromosome 2"/>
</dbReference>
<protein>
    <submittedName>
        <fullName evidence="1">Uncharacterized protein</fullName>
    </submittedName>
</protein>
<accession>A0A1E5FPX8</accession>
<organism evidence="1 2">
    <name type="scientific">Vibrio anguillarum</name>
    <name type="common">Listonella anguillarum</name>
    <dbReference type="NCBI Taxonomy" id="55601"/>
    <lineage>
        <taxon>Bacteria</taxon>
        <taxon>Pseudomonadati</taxon>
        <taxon>Pseudomonadota</taxon>
        <taxon>Gammaproteobacteria</taxon>
        <taxon>Vibrionales</taxon>
        <taxon>Vibrionaceae</taxon>
        <taxon>Vibrio</taxon>
    </lineage>
</organism>
<dbReference type="AlphaFoldDB" id="A0A1E5FPX8"/>
<name>A0A1E5FPX8_VIBAN</name>
<proteinExistence type="predicted"/>
<evidence type="ECO:0000313" key="1">
    <source>
        <dbReference type="EMBL" id="AZS27258.1"/>
    </source>
</evidence>
<evidence type="ECO:0000313" key="2">
    <source>
        <dbReference type="Proteomes" id="UP000256923"/>
    </source>
</evidence>
<sequence>MSWQRDLQGGEDHATTRSFSFYVLIDSACDKRTLVQKAKIICGKKLDKKAILDLNEERTLM</sequence>